<evidence type="ECO:0000313" key="2">
    <source>
        <dbReference type="Proteomes" id="UP000323225"/>
    </source>
</evidence>
<organism evidence="1 2">
    <name type="scientific">Vibrio cholerae</name>
    <dbReference type="NCBI Taxonomy" id="666"/>
    <lineage>
        <taxon>Bacteria</taxon>
        <taxon>Pseudomonadati</taxon>
        <taxon>Pseudomonadota</taxon>
        <taxon>Gammaproteobacteria</taxon>
        <taxon>Vibrionales</taxon>
        <taxon>Vibrionaceae</taxon>
        <taxon>Vibrio</taxon>
    </lineage>
</organism>
<dbReference type="InterPro" id="IPR058829">
    <property type="entry name" value="AcrIF11-like"/>
</dbReference>
<sequence>MSYTDFYHANKSANGIALRLDVGLLNDDVSNVFDGFFANENPETLKSYEDKGMSIYKCAINKENILSSRNLQKTPHNMEILKSICNVDDGNILDMFSDFIFLGRSNVVDLEVFIDVIPTKADYTPNATKAGKLNFLKHEIIRLKGRIAAKLGYDGIKMTIKGQTLVLIVNPLIEWQYVEKKVAQAA</sequence>
<dbReference type="AlphaFoldDB" id="A0A5Q6PEE2"/>
<comment type="caution">
    <text evidence="1">The sequence shown here is derived from an EMBL/GenBank/DDBJ whole genome shotgun (WGS) entry which is preliminary data.</text>
</comment>
<dbReference type="Pfam" id="PF26151">
    <property type="entry name" value="AcrIF11_ADP_ribosyl"/>
    <property type="match status" value="1"/>
</dbReference>
<gene>
    <name evidence="1" type="ORF">F0M16_19185</name>
</gene>
<protein>
    <submittedName>
        <fullName evidence="1">Uncharacterized protein</fullName>
    </submittedName>
</protein>
<dbReference type="Proteomes" id="UP000323225">
    <property type="component" value="Unassembled WGS sequence"/>
</dbReference>
<proteinExistence type="predicted"/>
<dbReference type="EMBL" id="VUAA01000027">
    <property type="protein sequence ID" value="KAA1253161.1"/>
    <property type="molecule type" value="Genomic_DNA"/>
</dbReference>
<reference evidence="1 2" key="1">
    <citation type="submission" date="2019-09" db="EMBL/GenBank/DDBJ databases">
        <authorList>
            <person name="Kritzky A."/>
            <person name="Schelkanova E.Y."/>
            <person name="Alkhova Z.V."/>
            <person name="Smirnova N.I."/>
        </authorList>
    </citation>
    <scope>NUCLEOTIDE SEQUENCE [LARGE SCALE GENOMIC DNA]</scope>
    <source>
        <strain evidence="1 2">M1526</strain>
    </source>
</reference>
<name>A0A5Q6PEE2_VIBCL</name>
<accession>A0A5Q6PEE2</accession>
<evidence type="ECO:0000313" key="1">
    <source>
        <dbReference type="EMBL" id="KAA1253161.1"/>
    </source>
</evidence>